<evidence type="ECO:0000256" key="2">
    <source>
        <dbReference type="ARBA" id="ARBA00006108"/>
    </source>
</evidence>
<dbReference type="PANTHER" id="PTHR21230:SF26">
    <property type="entry name" value="VESICLE TRANSPORT THROUGH INTERACTION WITH T-SNARES HOMOLOG 1A"/>
    <property type="match status" value="1"/>
</dbReference>
<dbReference type="Gene3D" id="1.20.58.400">
    <property type="entry name" value="t-snare proteins"/>
    <property type="match status" value="1"/>
</dbReference>
<comment type="caution">
    <text evidence="12">The sequence shown here is derived from an EMBL/GenBank/DDBJ whole genome shotgun (WGS) entry which is preliminary data.</text>
</comment>
<feature type="transmembrane region" description="Helical" evidence="10">
    <location>
        <begin position="230"/>
        <end position="251"/>
    </location>
</feature>
<evidence type="ECO:0000256" key="3">
    <source>
        <dbReference type="ARBA" id="ARBA00022448"/>
    </source>
</evidence>
<keyword evidence="13" id="KW-1185">Reference proteome</keyword>
<evidence type="ECO:0000256" key="1">
    <source>
        <dbReference type="ARBA" id="ARBA00004211"/>
    </source>
</evidence>
<evidence type="ECO:0000256" key="4">
    <source>
        <dbReference type="ARBA" id="ARBA00022692"/>
    </source>
</evidence>
<evidence type="ECO:0000313" key="13">
    <source>
        <dbReference type="Proteomes" id="UP001479436"/>
    </source>
</evidence>
<dbReference type="SMART" id="SM00397">
    <property type="entry name" value="t_SNARE"/>
    <property type="match status" value="1"/>
</dbReference>
<evidence type="ECO:0000256" key="5">
    <source>
        <dbReference type="ARBA" id="ARBA00022927"/>
    </source>
</evidence>
<protein>
    <submittedName>
        <fullName evidence="12">t-SNARE VTI1</fullName>
    </submittedName>
</protein>
<evidence type="ECO:0000256" key="9">
    <source>
        <dbReference type="SAM" id="Coils"/>
    </source>
</evidence>
<evidence type="ECO:0000256" key="10">
    <source>
        <dbReference type="SAM" id="Phobius"/>
    </source>
</evidence>
<evidence type="ECO:0000259" key="11">
    <source>
        <dbReference type="SMART" id="SM00397"/>
    </source>
</evidence>
<accession>A0ABR2WWB9</accession>
<dbReference type="SUPFAM" id="SSF58038">
    <property type="entry name" value="SNARE fusion complex"/>
    <property type="match status" value="1"/>
</dbReference>
<gene>
    <name evidence="12" type="primary">vti1_3</name>
    <name evidence="12" type="ORF">K7432_005540</name>
</gene>
<dbReference type="InterPro" id="IPR010989">
    <property type="entry name" value="SNARE"/>
</dbReference>
<keyword evidence="5" id="KW-0653">Protein transport</keyword>
<dbReference type="Pfam" id="PF05008">
    <property type="entry name" value="V-SNARE"/>
    <property type="match status" value="1"/>
</dbReference>
<keyword evidence="7 9" id="KW-0175">Coiled coil</keyword>
<dbReference type="InterPro" id="IPR000727">
    <property type="entry name" value="T_SNARE_dom"/>
</dbReference>
<comment type="similarity">
    <text evidence="2">Belongs to the VTI1 family.</text>
</comment>
<evidence type="ECO:0000256" key="7">
    <source>
        <dbReference type="ARBA" id="ARBA00023054"/>
    </source>
</evidence>
<dbReference type="Proteomes" id="UP001479436">
    <property type="component" value="Unassembled WGS sequence"/>
</dbReference>
<dbReference type="SUPFAM" id="SSF47661">
    <property type="entry name" value="t-snare proteins"/>
    <property type="match status" value="1"/>
</dbReference>
<dbReference type="EMBL" id="JASJQH010000221">
    <property type="protein sequence ID" value="KAK9765823.1"/>
    <property type="molecule type" value="Genomic_DNA"/>
</dbReference>
<keyword evidence="8 10" id="KW-0472">Membrane</keyword>
<proteinExistence type="inferred from homology"/>
<keyword evidence="4 10" id="KW-0812">Transmembrane</keyword>
<organism evidence="12 13">
    <name type="scientific">Basidiobolus ranarum</name>
    <dbReference type="NCBI Taxonomy" id="34480"/>
    <lineage>
        <taxon>Eukaryota</taxon>
        <taxon>Fungi</taxon>
        <taxon>Fungi incertae sedis</taxon>
        <taxon>Zoopagomycota</taxon>
        <taxon>Entomophthoromycotina</taxon>
        <taxon>Basidiobolomycetes</taxon>
        <taxon>Basidiobolales</taxon>
        <taxon>Basidiobolaceae</taxon>
        <taxon>Basidiobolus</taxon>
    </lineage>
</organism>
<name>A0ABR2WWB9_9FUNG</name>
<sequence>MSYSYLSGSETSELADSTLASASNASFHTPPFSSSRVLVNYDVEYSALSVPLTRYIHTEIPSLRGEKRKEKIREAKRELVAAENLLEDMQSEVSIVPLSKRARVELRLRSYRNDLLTLKRDLQRVCEIPESSDSMTDHQTALDIDSNYEDSRSRLLSGMDRLEESSRRLRSSHRLALETESLGMSTLSELHGQREQILRTGDALIEGEAHLDRANISLKELARGMFANTLINYGMFFTLLAIFLLLMYMQLA</sequence>
<dbReference type="InterPro" id="IPR038407">
    <property type="entry name" value="v-SNARE_N_sf"/>
</dbReference>
<dbReference type="Gene3D" id="1.20.5.110">
    <property type="match status" value="1"/>
</dbReference>
<feature type="domain" description="T-SNARE coiled-coil homology" evidence="11">
    <location>
        <begin position="154"/>
        <end position="221"/>
    </location>
</feature>
<dbReference type="PANTHER" id="PTHR21230">
    <property type="entry name" value="VESICLE TRANSPORT V-SNARE PROTEIN VTI1-RELATED"/>
    <property type="match status" value="1"/>
</dbReference>
<dbReference type="Pfam" id="PF12352">
    <property type="entry name" value="V-SNARE_C"/>
    <property type="match status" value="1"/>
</dbReference>
<comment type="subcellular location">
    <subcellularLocation>
        <location evidence="1">Membrane</location>
        <topology evidence="1">Single-pass type IV membrane protein</topology>
    </subcellularLocation>
</comment>
<evidence type="ECO:0000256" key="6">
    <source>
        <dbReference type="ARBA" id="ARBA00022989"/>
    </source>
</evidence>
<keyword evidence="6 10" id="KW-1133">Transmembrane helix</keyword>
<reference evidence="12 13" key="1">
    <citation type="submission" date="2023-04" db="EMBL/GenBank/DDBJ databases">
        <title>Genome of Basidiobolus ranarum AG-B5.</title>
        <authorList>
            <person name="Stajich J.E."/>
            <person name="Carter-House D."/>
            <person name="Gryganskyi A."/>
        </authorList>
    </citation>
    <scope>NUCLEOTIDE SEQUENCE [LARGE SCALE GENOMIC DNA]</scope>
    <source>
        <strain evidence="12 13">AG-B5</strain>
    </source>
</reference>
<evidence type="ECO:0000256" key="8">
    <source>
        <dbReference type="ARBA" id="ARBA00023136"/>
    </source>
</evidence>
<evidence type="ECO:0000313" key="12">
    <source>
        <dbReference type="EMBL" id="KAK9765823.1"/>
    </source>
</evidence>
<keyword evidence="3" id="KW-0813">Transport</keyword>
<feature type="coiled-coil region" evidence="9">
    <location>
        <begin position="65"/>
        <end position="121"/>
    </location>
</feature>
<dbReference type="InterPro" id="IPR007705">
    <property type="entry name" value="Vesicle_trsprt_v-SNARE_N"/>
</dbReference>